<dbReference type="EMBL" id="JAWDGP010003426">
    <property type="protein sequence ID" value="KAK3774357.1"/>
    <property type="molecule type" value="Genomic_DNA"/>
</dbReference>
<dbReference type="InterPro" id="IPR036259">
    <property type="entry name" value="MFS_trans_sf"/>
</dbReference>
<keyword evidence="2 6" id="KW-0812">Transmembrane</keyword>
<evidence type="ECO:0000313" key="8">
    <source>
        <dbReference type="Proteomes" id="UP001283361"/>
    </source>
</evidence>
<dbReference type="Proteomes" id="UP001283361">
    <property type="component" value="Unassembled WGS sequence"/>
</dbReference>
<evidence type="ECO:0000256" key="4">
    <source>
        <dbReference type="ARBA" id="ARBA00023136"/>
    </source>
</evidence>
<comment type="subcellular location">
    <subcellularLocation>
        <location evidence="1">Membrane</location>
        <topology evidence="1">Multi-pass membrane protein</topology>
    </subcellularLocation>
</comment>
<keyword evidence="8" id="KW-1185">Reference proteome</keyword>
<feature type="transmembrane region" description="Helical" evidence="6">
    <location>
        <begin position="321"/>
        <end position="340"/>
    </location>
</feature>
<feature type="transmembrane region" description="Helical" evidence="6">
    <location>
        <begin position="402"/>
        <end position="425"/>
    </location>
</feature>
<keyword evidence="3 6" id="KW-1133">Transmembrane helix</keyword>
<evidence type="ECO:0000256" key="6">
    <source>
        <dbReference type="SAM" id="Phobius"/>
    </source>
</evidence>
<proteinExistence type="predicted"/>
<evidence type="ECO:0000256" key="3">
    <source>
        <dbReference type="ARBA" id="ARBA00022989"/>
    </source>
</evidence>
<feature type="compositionally biased region" description="Basic and acidic residues" evidence="5">
    <location>
        <begin position="517"/>
        <end position="527"/>
    </location>
</feature>
<dbReference type="AlphaFoldDB" id="A0AAE0ZTL7"/>
<dbReference type="PANTHER" id="PTHR24064">
    <property type="entry name" value="SOLUTE CARRIER FAMILY 22 MEMBER"/>
    <property type="match status" value="1"/>
</dbReference>
<accession>A0AAE0ZTL7</accession>
<dbReference type="Pfam" id="PF00083">
    <property type="entry name" value="Sugar_tr"/>
    <property type="match status" value="1"/>
</dbReference>
<keyword evidence="4 6" id="KW-0472">Membrane</keyword>
<dbReference type="GO" id="GO:0022857">
    <property type="term" value="F:transmembrane transporter activity"/>
    <property type="evidence" value="ECO:0007669"/>
    <property type="project" value="InterPro"/>
</dbReference>
<dbReference type="Gene3D" id="1.20.1250.20">
    <property type="entry name" value="MFS general substrate transporter like domains"/>
    <property type="match status" value="1"/>
</dbReference>
<evidence type="ECO:0000256" key="2">
    <source>
        <dbReference type="ARBA" id="ARBA00022692"/>
    </source>
</evidence>
<comment type="caution">
    <text evidence="7">The sequence shown here is derived from an EMBL/GenBank/DDBJ whole genome shotgun (WGS) entry which is preliminary data.</text>
</comment>
<evidence type="ECO:0000256" key="1">
    <source>
        <dbReference type="ARBA" id="ARBA00004141"/>
    </source>
</evidence>
<feature type="transmembrane region" description="Helical" evidence="6">
    <location>
        <begin position="346"/>
        <end position="368"/>
    </location>
</feature>
<organism evidence="7 8">
    <name type="scientific">Elysia crispata</name>
    <name type="common">lettuce slug</name>
    <dbReference type="NCBI Taxonomy" id="231223"/>
    <lineage>
        <taxon>Eukaryota</taxon>
        <taxon>Metazoa</taxon>
        <taxon>Spiralia</taxon>
        <taxon>Lophotrochozoa</taxon>
        <taxon>Mollusca</taxon>
        <taxon>Gastropoda</taxon>
        <taxon>Heterobranchia</taxon>
        <taxon>Euthyneura</taxon>
        <taxon>Panpulmonata</taxon>
        <taxon>Sacoglossa</taxon>
        <taxon>Placobranchoidea</taxon>
        <taxon>Plakobranchidae</taxon>
        <taxon>Elysia</taxon>
    </lineage>
</organism>
<dbReference type="SUPFAM" id="SSF103473">
    <property type="entry name" value="MFS general substrate transporter"/>
    <property type="match status" value="1"/>
</dbReference>
<evidence type="ECO:0000256" key="5">
    <source>
        <dbReference type="SAM" id="MobiDB-lite"/>
    </source>
</evidence>
<evidence type="ECO:0000313" key="7">
    <source>
        <dbReference type="EMBL" id="KAK3774357.1"/>
    </source>
</evidence>
<evidence type="ECO:0008006" key="9">
    <source>
        <dbReference type="Google" id="ProtNLM"/>
    </source>
</evidence>
<name>A0AAE0ZTL7_9GAST</name>
<reference evidence="7" key="1">
    <citation type="journal article" date="2023" name="G3 (Bethesda)">
        <title>A reference genome for the long-term kleptoplast-retaining sea slug Elysia crispata morphotype clarki.</title>
        <authorList>
            <person name="Eastman K.E."/>
            <person name="Pendleton A.L."/>
            <person name="Shaikh M.A."/>
            <person name="Suttiyut T."/>
            <person name="Ogas R."/>
            <person name="Tomko P."/>
            <person name="Gavelis G."/>
            <person name="Widhalm J.R."/>
            <person name="Wisecaver J.H."/>
        </authorList>
    </citation>
    <scope>NUCLEOTIDE SEQUENCE</scope>
    <source>
        <strain evidence="7">ECLA1</strain>
    </source>
</reference>
<dbReference type="InterPro" id="IPR005828">
    <property type="entry name" value="MFS_sugar_transport-like"/>
</dbReference>
<feature type="transmembrane region" description="Helical" evidence="6">
    <location>
        <begin position="469"/>
        <end position="490"/>
    </location>
</feature>
<feature type="transmembrane region" description="Helical" evidence="6">
    <location>
        <begin position="437"/>
        <end position="457"/>
    </location>
</feature>
<gene>
    <name evidence="7" type="ORF">RRG08_056392</name>
</gene>
<feature type="transmembrane region" description="Helical" evidence="6">
    <location>
        <begin position="375"/>
        <end position="396"/>
    </location>
</feature>
<dbReference type="GO" id="GO:0016020">
    <property type="term" value="C:membrane"/>
    <property type="evidence" value="ECO:0007669"/>
    <property type="project" value="UniProtKB-SubCell"/>
</dbReference>
<feature type="region of interest" description="Disordered" evidence="5">
    <location>
        <begin position="501"/>
        <end position="527"/>
    </location>
</feature>
<protein>
    <recommendedName>
        <fullName evidence="9">Major facilitator superfamily (MFS) profile domain-containing protein</fullName>
    </recommendedName>
</protein>
<sequence>MWHENVTGSLPRRPGDACTLEHCSPRSQTRRCVHSRALLTSLPDQAMHALSCTAHLTPRPSDACTLVHCSPRSQTRRCMHSRALLISLPDQAMHALSCTAHLTPRPGDACTLVHCSPHSQTRRCMHSHAKLTSLPDQAMHALSCKAHLTPRPGDACTVVHCSPHSQTRRCMHSRALLTSLPDQAMHALSCKAHLAPRPGDACTLMQSSPRSQTRRCMHSHAKLTSLPDQAMHALSCTAHLAPRPGDACTLMHCSPRSQTRRCMHSHALLTSFPDQAMHALSCTAHLAPRPGDACTLMHCSPRSMAAASAGARRPMHGNPKLWLVNSMVYYGLTLNVGSIIEGDIYLNFFIISVLEVVCYFLLVLFLTGPIGRKPVFCICVLLGGVACLATALPIVLRYNAAWINTVLSNLGKFFITCSFALVWIYTPELIPTTLRQSGLGICSMTGRIGGIISPYIGSLGSSISGPIGQTFPLLVFGSTAILCGISALFLPETAKRKLPETVEEAEEMSWRSQKTKSTADVEKPRPC</sequence>